<sequence>MKRTDARWGARKVVCLDVGSSGLRAAQFSVRSTPMSGTSCRLDRFAAVPLPEGAVAGGVVTDPAAVAKALRALWSAGRFSTKKVVFGLANDRVLVRQLDLDWMEPADFRKALPYSVADQIPMSVNEANLDYHVLEDLPAGPDPESEHMLRILLVAAASEMVDTFLTALSEADLVPVKAELAPFALIRAAVPNPEPAADADVAEAIVDIGADTLTVVVHTAGQPRFVRTVNQLGGRVITGELQQKFGWSFDEAEEAKAQYGLPRQRSGDEEKVNLEHPAQQAIEERVAGVVAEVRTTLNFFLSAGTGVRSLSRILLTGGGSRLSGLSERIAEAMDTEVVLLATPREVKSRVSAAAEDDLGAVALLSGLALGVM</sequence>
<evidence type="ECO:0000313" key="1">
    <source>
        <dbReference type="EMBL" id="GAA0610289.1"/>
    </source>
</evidence>
<proteinExistence type="predicted"/>
<dbReference type="PANTHER" id="PTHR32432:SF3">
    <property type="entry name" value="ETHANOLAMINE UTILIZATION PROTEIN EUTJ"/>
    <property type="match status" value="1"/>
</dbReference>
<dbReference type="NCBIfam" id="TIGR01175">
    <property type="entry name" value="pilM"/>
    <property type="match status" value="1"/>
</dbReference>
<accession>A0ABN1GF70</accession>
<dbReference type="EMBL" id="BAAAHE010000008">
    <property type="protein sequence ID" value="GAA0610289.1"/>
    <property type="molecule type" value="Genomic_DNA"/>
</dbReference>
<dbReference type="RefSeq" id="WP_344602345.1">
    <property type="nucleotide sequence ID" value="NZ_BAAAHE010000008.1"/>
</dbReference>
<name>A0ABN1GF70_9ACTN</name>
<dbReference type="InterPro" id="IPR005883">
    <property type="entry name" value="PilM"/>
</dbReference>
<dbReference type="CDD" id="cd24049">
    <property type="entry name" value="ASKHA_NBD_PilM"/>
    <property type="match status" value="1"/>
</dbReference>
<dbReference type="Proteomes" id="UP001500957">
    <property type="component" value="Unassembled WGS sequence"/>
</dbReference>
<evidence type="ECO:0008006" key="3">
    <source>
        <dbReference type="Google" id="ProtNLM"/>
    </source>
</evidence>
<dbReference type="Gene3D" id="3.30.420.40">
    <property type="match status" value="2"/>
</dbReference>
<reference evidence="1 2" key="1">
    <citation type="journal article" date="2019" name="Int. J. Syst. Evol. Microbiol.">
        <title>The Global Catalogue of Microorganisms (GCM) 10K type strain sequencing project: providing services to taxonomists for standard genome sequencing and annotation.</title>
        <authorList>
            <consortium name="The Broad Institute Genomics Platform"/>
            <consortium name="The Broad Institute Genome Sequencing Center for Infectious Disease"/>
            <person name="Wu L."/>
            <person name="Ma J."/>
        </authorList>
    </citation>
    <scope>NUCLEOTIDE SEQUENCE [LARGE SCALE GENOMIC DNA]</scope>
    <source>
        <strain evidence="1 2">JCM 10671</strain>
    </source>
</reference>
<keyword evidence="2" id="KW-1185">Reference proteome</keyword>
<dbReference type="Gene3D" id="3.30.1490.300">
    <property type="match status" value="1"/>
</dbReference>
<organism evidence="1 2">
    <name type="scientific">Sporichthya brevicatena</name>
    <dbReference type="NCBI Taxonomy" id="171442"/>
    <lineage>
        <taxon>Bacteria</taxon>
        <taxon>Bacillati</taxon>
        <taxon>Actinomycetota</taxon>
        <taxon>Actinomycetes</taxon>
        <taxon>Sporichthyales</taxon>
        <taxon>Sporichthyaceae</taxon>
        <taxon>Sporichthya</taxon>
    </lineage>
</organism>
<dbReference type="SUPFAM" id="SSF53067">
    <property type="entry name" value="Actin-like ATPase domain"/>
    <property type="match status" value="2"/>
</dbReference>
<comment type="caution">
    <text evidence="1">The sequence shown here is derived from an EMBL/GenBank/DDBJ whole genome shotgun (WGS) entry which is preliminary data.</text>
</comment>
<dbReference type="PIRSF" id="PIRSF019169">
    <property type="entry name" value="PilM"/>
    <property type="match status" value="1"/>
</dbReference>
<protein>
    <recommendedName>
        <fullName evidence="3">Type IV pilus assembly protein PilM</fullName>
    </recommendedName>
</protein>
<dbReference type="Pfam" id="PF11104">
    <property type="entry name" value="PilM_2"/>
    <property type="match status" value="1"/>
</dbReference>
<evidence type="ECO:0000313" key="2">
    <source>
        <dbReference type="Proteomes" id="UP001500957"/>
    </source>
</evidence>
<dbReference type="PANTHER" id="PTHR32432">
    <property type="entry name" value="CELL DIVISION PROTEIN FTSA-RELATED"/>
    <property type="match status" value="1"/>
</dbReference>
<dbReference type="InterPro" id="IPR043129">
    <property type="entry name" value="ATPase_NBD"/>
</dbReference>
<gene>
    <name evidence="1" type="ORF">GCM10009547_10390</name>
</gene>
<dbReference type="InterPro" id="IPR050696">
    <property type="entry name" value="FtsA/MreB"/>
</dbReference>